<organism evidence="2 3">
    <name type="scientific">Dactylosporangium darangshiense</name>
    <dbReference type="NCBI Taxonomy" id="579108"/>
    <lineage>
        <taxon>Bacteria</taxon>
        <taxon>Bacillati</taxon>
        <taxon>Actinomycetota</taxon>
        <taxon>Actinomycetes</taxon>
        <taxon>Micromonosporales</taxon>
        <taxon>Micromonosporaceae</taxon>
        <taxon>Dactylosporangium</taxon>
    </lineage>
</organism>
<proteinExistence type="predicted"/>
<dbReference type="InterPro" id="IPR031325">
    <property type="entry name" value="RHS_repeat"/>
</dbReference>
<dbReference type="Pfam" id="PF05593">
    <property type="entry name" value="RHS_repeat"/>
    <property type="match status" value="1"/>
</dbReference>
<evidence type="ECO:0008006" key="4">
    <source>
        <dbReference type="Google" id="ProtNLM"/>
    </source>
</evidence>
<reference evidence="3" key="1">
    <citation type="journal article" date="2019" name="Int. J. Syst. Evol. Microbiol.">
        <title>The Global Catalogue of Microorganisms (GCM) 10K type strain sequencing project: providing services to taxonomists for standard genome sequencing and annotation.</title>
        <authorList>
            <consortium name="The Broad Institute Genomics Platform"/>
            <consortium name="The Broad Institute Genome Sequencing Center for Infectious Disease"/>
            <person name="Wu L."/>
            <person name="Ma J."/>
        </authorList>
    </citation>
    <scope>NUCLEOTIDE SEQUENCE [LARGE SCALE GENOMIC DNA]</scope>
    <source>
        <strain evidence="3">JCM 17441</strain>
    </source>
</reference>
<comment type="caution">
    <text evidence="2">The sequence shown here is derived from an EMBL/GenBank/DDBJ whole genome shotgun (WGS) entry which is preliminary data.</text>
</comment>
<sequence>MNVYPFIEAEQAGKHNVKRACELLKVSRSAYYGGSAGGYAQQFNYDAWGHSTGEVLLGSAGNTGTVTNTFDLHTGRLLEQNVSATNGTTTRTVNDEAYKYDLAGNIIRQTSTRRGASTPTETQCSTYDNLARFTQAWTATDNCAATPSGQGNQTLTWDDAGRLTKIATTASTSTYVYDADGKLLIQHDPGSTTLYLEGEQLVLNTSTSVVSGTRYCILPGGIIAVRNGSSASYQFEFTDQHGTPTLYLDSTLQTPYGGRPRRMASLGALQAPGRTTMDSLTRPPARPPASPGSALANTILPSHSSSASTPSWTGPTRKRSTATPMHGTTRRRY</sequence>
<accession>A0ABP8DNG9</accession>
<feature type="compositionally biased region" description="Low complexity" evidence="1">
    <location>
        <begin position="291"/>
        <end position="315"/>
    </location>
</feature>
<evidence type="ECO:0000256" key="1">
    <source>
        <dbReference type="SAM" id="MobiDB-lite"/>
    </source>
</evidence>
<keyword evidence="3" id="KW-1185">Reference proteome</keyword>
<dbReference type="Proteomes" id="UP001500620">
    <property type="component" value="Unassembled WGS sequence"/>
</dbReference>
<dbReference type="InterPro" id="IPR006530">
    <property type="entry name" value="YD"/>
</dbReference>
<gene>
    <name evidence="2" type="ORF">GCM10022255_088780</name>
</gene>
<evidence type="ECO:0000313" key="2">
    <source>
        <dbReference type="EMBL" id="GAA4260377.1"/>
    </source>
</evidence>
<name>A0ABP8DNG9_9ACTN</name>
<feature type="region of interest" description="Disordered" evidence="1">
    <location>
        <begin position="271"/>
        <end position="333"/>
    </location>
</feature>
<protein>
    <recommendedName>
        <fullName evidence="4">YD repeat-containing protein</fullName>
    </recommendedName>
</protein>
<dbReference type="EMBL" id="BAABAT010000040">
    <property type="protein sequence ID" value="GAA4260377.1"/>
    <property type="molecule type" value="Genomic_DNA"/>
</dbReference>
<dbReference type="NCBIfam" id="TIGR01643">
    <property type="entry name" value="YD_repeat_2x"/>
    <property type="match status" value="1"/>
</dbReference>
<evidence type="ECO:0000313" key="3">
    <source>
        <dbReference type="Proteomes" id="UP001500620"/>
    </source>
</evidence>
<dbReference type="Gene3D" id="2.180.10.10">
    <property type="entry name" value="RHS repeat-associated core"/>
    <property type="match status" value="2"/>
</dbReference>